<evidence type="ECO:0000256" key="1">
    <source>
        <dbReference type="ARBA" id="ARBA00004651"/>
    </source>
</evidence>
<keyword evidence="7 9" id="KW-1133">Transmembrane helix</keyword>
<dbReference type="PANTHER" id="PTHR30614:SF20">
    <property type="entry name" value="GLUTAMINE TRANSPORT SYSTEM PERMEASE PROTEIN GLNP"/>
    <property type="match status" value="1"/>
</dbReference>
<comment type="caution">
    <text evidence="11">The sequence shown here is derived from an EMBL/GenBank/DDBJ whole genome shotgun (WGS) entry which is preliminary data.</text>
</comment>
<dbReference type="EMBL" id="BNAT01000012">
    <property type="protein sequence ID" value="GHH89245.1"/>
    <property type="molecule type" value="Genomic_DNA"/>
</dbReference>
<reference evidence="11" key="2">
    <citation type="submission" date="2020-09" db="EMBL/GenBank/DDBJ databases">
        <authorList>
            <person name="Sun Q."/>
            <person name="Zhou Y."/>
        </authorList>
    </citation>
    <scope>NUCLEOTIDE SEQUENCE</scope>
    <source>
        <strain evidence="11">CGMCC 4.7403</strain>
    </source>
</reference>
<feature type="domain" description="ABC transmembrane type-1" evidence="10">
    <location>
        <begin position="89"/>
        <end position="284"/>
    </location>
</feature>
<sequence length="296" mass="32281">MDRPVRRERRLRFPVRLMSATDTDTALQPKRKGLSRRQKRTLSRGAQYALFVAAVIAFAVSADWDRLKNQFAQADIAEQMFPDVITMALKNTVLYTLSGFAVGLVLGMVIALMRLSSVGPYRWFAGVYIEIFRGLPALLIFIFIGVAVPLAFPGTEIVGGTYGKVALALGLVAAAYMAETIRAGIQAVPKGQMEAARSLGFSPARAMVSIIIPQAFRIILPPLTNELVLLFKDSSLVLFLGVTLGERELSKYGRDLASTTANSTPILVAGLCYLLVTIPLGFVVRRMEAKAQEAVK</sequence>
<keyword evidence="8 9" id="KW-0472">Membrane</keyword>
<proteinExistence type="inferred from homology"/>
<dbReference type="InterPro" id="IPR010065">
    <property type="entry name" value="AA_ABC_transptr_permease_3TM"/>
</dbReference>
<dbReference type="PROSITE" id="PS50928">
    <property type="entry name" value="ABC_TM1"/>
    <property type="match status" value="1"/>
</dbReference>
<gene>
    <name evidence="11" type="ORF">GCM10017771_38870</name>
</gene>
<evidence type="ECO:0000256" key="7">
    <source>
        <dbReference type="ARBA" id="ARBA00022989"/>
    </source>
</evidence>
<dbReference type="Pfam" id="PF00528">
    <property type="entry name" value="BPD_transp_1"/>
    <property type="match status" value="1"/>
</dbReference>
<feature type="transmembrane region" description="Helical" evidence="9">
    <location>
        <begin position="93"/>
        <end position="115"/>
    </location>
</feature>
<feature type="transmembrane region" description="Helical" evidence="9">
    <location>
        <begin position="157"/>
        <end position="178"/>
    </location>
</feature>
<feature type="transmembrane region" description="Helical" evidence="9">
    <location>
        <begin position="127"/>
        <end position="151"/>
    </location>
</feature>
<keyword evidence="5 9" id="KW-0812">Transmembrane</keyword>
<dbReference type="SUPFAM" id="SSF161098">
    <property type="entry name" value="MetI-like"/>
    <property type="match status" value="1"/>
</dbReference>
<evidence type="ECO:0000256" key="4">
    <source>
        <dbReference type="ARBA" id="ARBA00022475"/>
    </source>
</evidence>
<dbReference type="AlphaFoldDB" id="A0A919L935"/>
<dbReference type="GO" id="GO:0043190">
    <property type="term" value="C:ATP-binding cassette (ABC) transporter complex"/>
    <property type="evidence" value="ECO:0007669"/>
    <property type="project" value="InterPro"/>
</dbReference>
<protein>
    <submittedName>
        <fullName evidence="11">Amino acid ABC transporter permease</fullName>
    </submittedName>
</protein>
<dbReference type="InterPro" id="IPR043429">
    <property type="entry name" value="ArtM/GltK/GlnP/TcyL/YhdX-like"/>
</dbReference>
<keyword evidence="4" id="KW-1003">Cell membrane</keyword>
<organism evidence="11 12">
    <name type="scientific">Streptomyces capitiformicae</name>
    <dbReference type="NCBI Taxonomy" id="2014920"/>
    <lineage>
        <taxon>Bacteria</taxon>
        <taxon>Bacillati</taxon>
        <taxon>Actinomycetota</taxon>
        <taxon>Actinomycetes</taxon>
        <taxon>Kitasatosporales</taxon>
        <taxon>Streptomycetaceae</taxon>
        <taxon>Streptomyces</taxon>
    </lineage>
</organism>
<name>A0A919L935_9ACTN</name>
<evidence type="ECO:0000313" key="11">
    <source>
        <dbReference type="EMBL" id="GHH89245.1"/>
    </source>
</evidence>
<dbReference type="GO" id="GO:0022857">
    <property type="term" value="F:transmembrane transporter activity"/>
    <property type="evidence" value="ECO:0007669"/>
    <property type="project" value="InterPro"/>
</dbReference>
<dbReference type="Proteomes" id="UP000603227">
    <property type="component" value="Unassembled WGS sequence"/>
</dbReference>
<evidence type="ECO:0000256" key="6">
    <source>
        <dbReference type="ARBA" id="ARBA00022970"/>
    </source>
</evidence>
<reference evidence="11" key="1">
    <citation type="journal article" date="2014" name="Int. J. Syst. Evol. Microbiol.">
        <title>Complete genome sequence of Corynebacterium casei LMG S-19264T (=DSM 44701T), isolated from a smear-ripened cheese.</title>
        <authorList>
            <consortium name="US DOE Joint Genome Institute (JGI-PGF)"/>
            <person name="Walter F."/>
            <person name="Albersmeier A."/>
            <person name="Kalinowski J."/>
            <person name="Ruckert C."/>
        </authorList>
    </citation>
    <scope>NUCLEOTIDE SEQUENCE</scope>
    <source>
        <strain evidence="11">CGMCC 4.7403</strain>
    </source>
</reference>
<feature type="transmembrane region" description="Helical" evidence="9">
    <location>
        <begin position="45"/>
        <end position="62"/>
    </location>
</feature>
<keyword evidence="6" id="KW-0029">Amino-acid transport</keyword>
<dbReference type="Gene3D" id="1.10.3720.10">
    <property type="entry name" value="MetI-like"/>
    <property type="match status" value="1"/>
</dbReference>
<evidence type="ECO:0000313" key="12">
    <source>
        <dbReference type="Proteomes" id="UP000603227"/>
    </source>
</evidence>
<keyword evidence="12" id="KW-1185">Reference proteome</keyword>
<evidence type="ECO:0000256" key="8">
    <source>
        <dbReference type="ARBA" id="ARBA00023136"/>
    </source>
</evidence>
<evidence type="ECO:0000256" key="3">
    <source>
        <dbReference type="ARBA" id="ARBA00022448"/>
    </source>
</evidence>
<dbReference type="NCBIfam" id="TIGR01726">
    <property type="entry name" value="HEQRo_perm_3TM"/>
    <property type="match status" value="1"/>
</dbReference>
<evidence type="ECO:0000256" key="2">
    <source>
        <dbReference type="ARBA" id="ARBA00010072"/>
    </source>
</evidence>
<feature type="transmembrane region" description="Helical" evidence="9">
    <location>
        <begin position="199"/>
        <end position="220"/>
    </location>
</feature>
<comment type="similarity">
    <text evidence="2">Belongs to the binding-protein-dependent transport system permease family. HisMQ subfamily.</text>
</comment>
<evidence type="ECO:0000256" key="5">
    <source>
        <dbReference type="ARBA" id="ARBA00022692"/>
    </source>
</evidence>
<accession>A0A919L935</accession>
<keyword evidence="3 9" id="KW-0813">Transport</keyword>
<evidence type="ECO:0000259" key="10">
    <source>
        <dbReference type="PROSITE" id="PS50928"/>
    </source>
</evidence>
<dbReference type="CDD" id="cd06261">
    <property type="entry name" value="TM_PBP2"/>
    <property type="match status" value="1"/>
</dbReference>
<feature type="transmembrane region" description="Helical" evidence="9">
    <location>
        <begin position="266"/>
        <end position="284"/>
    </location>
</feature>
<dbReference type="PANTHER" id="PTHR30614">
    <property type="entry name" value="MEMBRANE COMPONENT OF AMINO ACID ABC TRANSPORTER"/>
    <property type="match status" value="1"/>
</dbReference>
<evidence type="ECO:0000256" key="9">
    <source>
        <dbReference type="RuleBase" id="RU363032"/>
    </source>
</evidence>
<dbReference type="InterPro" id="IPR035906">
    <property type="entry name" value="MetI-like_sf"/>
</dbReference>
<dbReference type="InterPro" id="IPR000515">
    <property type="entry name" value="MetI-like"/>
</dbReference>
<dbReference type="GO" id="GO:0006865">
    <property type="term" value="P:amino acid transport"/>
    <property type="evidence" value="ECO:0007669"/>
    <property type="project" value="UniProtKB-KW"/>
</dbReference>
<comment type="subcellular location">
    <subcellularLocation>
        <location evidence="1 9">Cell membrane</location>
        <topology evidence="1 9">Multi-pass membrane protein</topology>
    </subcellularLocation>
</comment>